<organism evidence="1 2">
    <name type="scientific">Vaccinium darrowii</name>
    <dbReference type="NCBI Taxonomy" id="229202"/>
    <lineage>
        <taxon>Eukaryota</taxon>
        <taxon>Viridiplantae</taxon>
        <taxon>Streptophyta</taxon>
        <taxon>Embryophyta</taxon>
        <taxon>Tracheophyta</taxon>
        <taxon>Spermatophyta</taxon>
        <taxon>Magnoliopsida</taxon>
        <taxon>eudicotyledons</taxon>
        <taxon>Gunneridae</taxon>
        <taxon>Pentapetalae</taxon>
        <taxon>asterids</taxon>
        <taxon>Ericales</taxon>
        <taxon>Ericaceae</taxon>
        <taxon>Vaccinioideae</taxon>
        <taxon>Vaccinieae</taxon>
        <taxon>Vaccinium</taxon>
    </lineage>
</organism>
<evidence type="ECO:0000313" key="2">
    <source>
        <dbReference type="Proteomes" id="UP000828048"/>
    </source>
</evidence>
<accession>A0ACB7Z3D6</accession>
<sequence length="452" mass="49840">MLKSELRKSSASSILIRESKEVIFSWWITCSLAVSMGFSECTRKANSEGKRNLTLKIMDPNVMFEVLTELFWELEALCITSTKTSGYVKFSYNFRSVGRGLSKNGKTEKVDLQHWLEAIRDIVMDTFFTSTTLNGYIVKEKNPSSTSWTFEKARKLILSRNVLNQDSSNSASSIFSGSPLVQSKVVDFLRIQRSSELTHKLSPVGQDILSDNSEVVDFVEDSGKVKVILEDGRQFEDKKERLLKQFGSWCSEVVALISETPEDMVLQRVISSWRVEHTTLLGDAGHPMEPNLFQGGCMAIEVIRVDLGPAYNCFFTCYRASRRTVIFPHDSDTKGITTYGYVVAMRAQSKPPGPSVVGEDQYSLPSSPTSSAMPEISGKSSVKWACNIKEARLFVSAATRSTVGGSSQVSGSALLYMAQSIFYSGLILNDSNRGLGDGSSISAVAAPQRGSV</sequence>
<gene>
    <name evidence="1" type="ORF">Vadar_012095</name>
</gene>
<dbReference type="Proteomes" id="UP000828048">
    <property type="component" value="Chromosome 4"/>
</dbReference>
<reference evidence="1 2" key="1">
    <citation type="journal article" date="2021" name="Hortic Res">
        <title>High-quality reference genome and annotation aids understanding of berry development for evergreen blueberry (Vaccinium darrowii).</title>
        <authorList>
            <person name="Yu J."/>
            <person name="Hulse-Kemp A.M."/>
            <person name="Babiker E."/>
            <person name="Staton M."/>
        </authorList>
    </citation>
    <scope>NUCLEOTIDE SEQUENCE [LARGE SCALE GENOMIC DNA]</scope>
    <source>
        <strain evidence="2">cv. NJ 8807/NJ 8810</strain>
        <tissue evidence="1">Young leaf</tissue>
    </source>
</reference>
<comment type="caution">
    <text evidence="1">The sequence shown here is derived from an EMBL/GenBank/DDBJ whole genome shotgun (WGS) entry which is preliminary data.</text>
</comment>
<name>A0ACB7Z3D6_9ERIC</name>
<evidence type="ECO:0000313" key="1">
    <source>
        <dbReference type="EMBL" id="KAH7860321.1"/>
    </source>
</evidence>
<dbReference type="EMBL" id="CM037154">
    <property type="protein sequence ID" value="KAH7860321.1"/>
    <property type="molecule type" value="Genomic_DNA"/>
</dbReference>
<protein>
    <submittedName>
        <fullName evidence="1">Uncharacterized protein</fullName>
    </submittedName>
</protein>
<proteinExistence type="predicted"/>
<keyword evidence="2" id="KW-1185">Reference proteome</keyword>